<gene>
    <name evidence="1" type="ORF">PAF17_15825</name>
</gene>
<organism evidence="1 2">
    <name type="scientific">Paracoccus onchidii</name>
    <dbReference type="NCBI Taxonomy" id="3017813"/>
    <lineage>
        <taxon>Bacteria</taxon>
        <taxon>Pseudomonadati</taxon>
        <taxon>Pseudomonadota</taxon>
        <taxon>Alphaproteobacteria</taxon>
        <taxon>Rhodobacterales</taxon>
        <taxon>Paracoccaceae</taxon>
        <taxon>Paracoccus</taxon>
    </lineage>
</organism>
<evidence type="ECO:0000313" key="1">
    <source>
        <dbReference type="EMBL" id="MDB6178960.1"/>
    </source>
</evidence>
<sequence>MTWKAEAAEIIRQATACLPDDATLSERKKVIADACPSSWRTMSWPQKAWQSARRDYLVRYGYVPRTKAQAIRAASVSEPLPLFDENKPQRT</sequence>
<comment type="caution">
    <text evidence="1">The sequence shown here is derived from an EMBL/GenBank/DDBJ whole genome shotgun (WGS) entry which is preliminary data.</text>
</comment>
<reference evidence="1" key="1">
    <citation type="submission" date="2022-12" db="EMBL/GenBank/DDBJ databases">
        <title>Paracoccus onchidii sp. nov., isolated from a marine invertebrate from the South China Sea.</title>
        <authorList>
            <person name="Xu S."/>
            <person name="Liu Z."/>
            <person name="Xu Y."/>
        </authorList>
    </citation>
    <scope>NUCLEOTIDE SEQUENCE</scope>
    <source>
        <strain evidence="1">Z330</strain>
    </source>
</reference>
<accession>A0ABT4ZHX6</accession>
<dbReference type="Proteomes" id="UP001165641">
    <property type="component" value="Unassembled WGS sequence"/>
</dbReference>
<protein>
    <submittedName>
        <fullName evidence="1">Uncharacterized protein</fullName>
    </submittedName>
</protein>
<dbReference type="RefSeq" id="WP_271890076.1">
    <property type="nucleotide sequence ID" value="NZ_JAQBIE010000024.1"/>
</dbReference>
<proteinExistence type="predicted"/>
<evidence type="ECO:0000313" key="2">
    <source>
        <dbReference type="Proteomes" id="UP001165641"/>
    </source>
</evidence>
<name>A0ABT4ZHX6_9RHOB</name>
<keyword evidence="2" id="KW-1185">Reference proteome</keyword>
<dbReference type="EMBL" id="JAQBIE010000024">
    <property type="protein sequence ID" value="MDB6178960.1"/>
    <property type="molecule type" value="Genomic_DNA"/>
</dbReference>